<name>A0A226BYZ6_9FIRM</name>
<feature type="domain" description="PDZ" evidence="12">
    <location>
        <begin position="127"/>
        <end position="155"/>
    </location>
</feature>
<accession>A0A226BYZ6</accession>
<keyword evidence="9 11" id="KW-0482">Metalloprotease</keyword>
<dbReference type="NCBIfam" id="TIGR00054">
    <property type="entry name" value="RIP metalloprotease RseP"/>
    <property type="match status" value="1"/>
</dbReference>
<proteinExistence type="inferred from homology"/>
<sequence>MMMTTAVYSIIIFGVLIFIHELGHFVFAKLSGVSVMDFALGFGPKLVSFQKGETNYSLRVVPLGGFVRMRGEDPDEADEPGSFLKASPLQRIGILAAGSIMNFVLAFILLSILHGMVGIPGEDPNQIGEIVEGGAAEEAGLQQGDEIVEINDTEITEWEQLVSIINENPGDELELTIIRDGEPLEVSVVPEEEPETGRGVIGVTNLQPASFPQAIAHGFEQTVFFIQMLFVGLYQMITGQVEPDVAGPVGIVHMVGEVAETGFVNLFPFTAFLSINLGVLNLLPIPALDGSRIIFTVIELVRGKPIDPNKENFAHFIGFAFLLLLMFVILYNDLLRLDVF</sequence>
<dbReference type="CDD" id="cd06163">
    <property type="entry name" value="S2P-M50_PDZ_RseP-like"/>
    <property type="match status" value="1"/>
</dbReference>
<dbReference type="InterPro" id="IPR001478">
    <property type="entry name" value="PDZ"/>
</dbReference>
<gene>
    <name evidence="13" type="primary">rseP</name>
    <name evidence="13" type="ORF">CDO51_04210</name>
</gene>
<keyword evidence="6 11" id="KW-0378">Hydrolase</keyword>
<evidence type="ECO:0000256" key="11">
    <source>
        <dbReference type="RuleBase" id="RU362031"/>
    </source>
</evidence>
<evidence type="ECO:0000256" key="10">
    <source>
        <dbReference type="ARBA" id="ARBA00023136"/>
    </source>
</evidence>
<evidence type="ECO:0000256" key="4">
    <source>
        <dbReference type="ARBA" id="ARBA00022670"/>
    </source>
</evidence>
<keyword evidence="11" id="KW-0479">Metal-binding</keyword>
<comment type="similarity">
    <text evidence="3 11">Belongs to the peptidase M50B family.</text>
</comment>
<comment type="caution">
    <text evidence="13">The sequence shown here is derived from an EMBL/GenBank/DDBJ whole genome shotgun (WGS) entry which is preliminary data.</text>
</comment>
<feature type="transmembrane region" description="Helical" evidence="11">
    <location>
        <begin position="263"/>
        <end position="283"/>
    </location>
</feature>
<evidence type="ECO:0000256" key="9">
    <source>
        <dbReference type="ARBA" id="ARBA00023049"/>
    </source>
</evidence>
<dbReference type="PANTHER" id="PTHR42837">
    <property type="entry name" value="REGULATOR OF SIGMA-E PROTEASE RSEP"/>
    <property type="match status" value="1"/>
</dbReference>
<evidence type="ECO:0000313" key="13">
    <source>
        <dbReference type="EMBL" id="OWZ84268.1"/>
    </source>
</evidence>
<dbReference type="PANTHER" id="PTHR42837:SF2">
    <property type="entry name" value="MEMBRANE METALLOPROTEASE ARASP2, CHLOROPLASTIC-RELATED"/>
    <property type="match status" value="1"/>
</dbReference>
<dbReference type="EC" id="3.4.24.-" evidence="11"/>
<evidence type="ECO:0000256" key="6">
    <source>
        <dbReference type="ARBA" id="ARBA00022801"/>
    </source>
</evidence>
<dbReference type="Pfam" id="PF17820">
    <property type="entry name" value="PDZ_6"/>
    <property type="match status" value="1"/>
</dbReference>
<comment type="subcellular location">
    <subcellularLocation>
        <location evidence="2">Membrane</location>
        <topology evidence="2">Multi-pass membrane protein</topology>
    </subcellularLocation>
</comment>
<dbReference type="EMBL" id="NIQC01000006">
    <property type="protein sequence ID" value="OWZ84268.1"/>
    <property type="molecule type" value="Genomic_DNA"/>
</dbReference>
<dbReference type="InterPro" id="IPR036034">
    <property type="entry name" value="PDZ_sf"/>
</dbReference>
<keyword evidence="7 11" id="KW-0862">Zinc</keyword>
<evidence type="ECO:0000256" key="8">
    <source>
        <dbReference type="ARBA" id="ARBA00022989"/>
    </source>
</evidence>
<evidence type="ECO:0000313" key="14">
    <source>
        <dbReference type="Proteomes" id="UP000214588"/>
    </source>
</evidence>
<dbReference type="Proteomes" id="UP000214588">
    <property type="component" value="Unassembled WGS sequence"/>
</dbReference>
<feature type="transmembrane region" description="Helical" evidence="11">
    <location>
        <begin position="312"/>
        <end position="331"/>
    </location>
</feature>
<evidence type="ECO:0000256" key="1">
    <source>
        <dbReference type="ARBA" id="ARBA00001947"/>
    </source>
</evidence>
<reference evidence="13 14" key="1">
    <citation type="submission" date="2017-06" db="EMBL/GenBank/DDBJ databases">
        <title>Draft Genome Sequence of Natranaerobius trueperi halophilic, alkalithermophilic bacteria from soda lakes.</title>
        <authorList>
            <person name="Zhao B."/>
        </authorList>
    </citation>
    <scope>NUCLEOTIDE SEQUENCE [LARGE SCALE GENOMIC DNA]</scope>
    <source>
        <strain evidence="13 14">DSM 18760</strain>
    </source>
</reference>
<keyword evidence="4 13" id="KW-0645">Protease</keyword>
<dbReference type="Pfam" id="PF02163">
    <property type="entry name" value="Peptidase_M50"/>
    <property type="match status" value="1"/>
</dbReference>
<keyword evidence="10 11" id="KW-0472">Membrane</keyword>
<dbReference type="InterPro" id="IPR041489">
    <property type="entry name" value="PDZ_6"/>
</dbReference>
<evidence type="ECO:0000256" key="7">
    <source>
        <dbReference type="ARBA" id="ARBA00022833"/>
    </source>
</evidence>
<dbReference type="AlphaFoldDB" id="A0A226BYZ6"/>
<dbReference type="CDD" id="cd23081">
    <property type="entry name" value="cpPDZ_EcRseP-like"/>
    <property type="match status" value="1"/>
</dbReference>
<evidence type="ECO:0000259" key="12">
    <source>
        <dbReference type="PROSITE" id="PS50106"/>
    </source>
</evidence>
<dbReference type="GO" id="GO:0016020">
    <property type="term" value="C:membrane"/>
    <property type="evidence" value="ECO:0007669"/>
    <property type="project" value="UniProtKB-SubCell"/>
</dbReference>
<dbReference type="GO" id="GO:0004222">
    <property type="term" value="F:metalloendopeptidase activity"/>
    <property type="evidence" value="ECO:0007669"/>
    <property type="project" value="InterPro"/>
</dbReference>
<feature type="transmembrane region" description="Helical" evidence="11">
    <location>
        <begin position="92"/>
        <end position="113"/>
    </location>
</feature>
<dbReference type="Gene3D" id="2.30.42.10">
    <property type="match status" value="1"/>
</dbReference>
<keyword evidence="5 11" id="KW-0812">Transmembrane</keyword>
<organism evidence="13 14">
    <name type="scientific">Natranaerobius trueperi</name>
    <dbReference type="NCBI Taxonomy" id="759412"/>
    <lineage>
        <taxon>Bacteria</taxon>
        <taxon>Bacillati</taxon>
        <taxon>Bacillota</taxon>
        <taxon>Clostridia</taxon>
        <taxon>Natranaerobiales</taxon>
        <taxon>Natranaerobiaceae</taxon>
        <taxon>Natranaerobius</taxon>
    </lineage>
</organism>
<keyword evidence="8 11" id="KW-1133">Transmembrane helix</keyword>
<dbReference type="GO" id="GO:0006508">
    <property type="term" value="P:proteolysis"/>
    <property type="evidence" value="ECO:0007669"/>
    <property type="project" value="UniProtKB-KW"/>
</dbReference>
<dbReference type="PROSITE" id="PS50106">
    <property type="entry name" value="PDZ"/>
    <property type="match status" value="1"/>
</dbReference>
<dbReference type="InterPro" id="IPR004387">
    <property type="entry name" value="Pept_M50_Zn"/>
</dbReference>
<protein>
    <recommendedName>
        <fullName evidence="11">Zinc metalloprotease</fullName>
        <ecNumber evidence="11">3.4.24.-</ecNumber>
    </recommendedName>
</protein>
<evidence type="ECO:0000256" key="2">
    <source>
        <dbReference type="ARBA" id="ARBA00004141"/>
    </source>
</evidence>
<dbReference type="SUPFAM" id="SSF50156">
    <property type="entry name" value="PDZ domain-like"/>
    <property type="match status" value="1"/>
</dbReference>
<dbReference type="SMART" id="SM00228">
    <property type="entry name" value="PDZ"/>
    <property type="match status" value="1"/>
</dbReference>
<dbReference type="InterPro" id="IPR008915">
    <property type="entry name" value="Peptidase_M50"/>
</dbReference>
<evidence type="ECO:0000256" key="3">
    <source>
        <dbReference type="ARBA" id="ARBA00007931"/>
    </source>
</evidence>
<feature type="transmembrane region" description="Helical" evidence="11">
    <location>
        <begin position="6"/>
        <end position="27"/>
    </location>
</feature>
<dbReference type="GO" id="GO:0046872">
    <property type="term" value="F:metal ion binding"/>
    <property type="evidence" value="ECO:0007669"/>
    <property type="project" value="UniProtKB-KW"/>
</dbReference>
<comment type="cofactor">
    <cofactor evidence="1 11">
        <name>Zn(2+)</name>
        <dbReference type="ChEBI" id="CHEBI:29105"/>
    </cofactor>
</comment>
<keyword evidence="14" id="KW-1185">Reference proteome</keyword>
<evidence type="ECO:0000256" key="5">
    <source>
        <dbReference type="ARBA" id="ARBA00022692"/>
    </source>
</evidence>